<dbReference type="Gene3D" id="3.50.30.30">
    <property type="match status" value="1"/>
</dbReference>
<dbReference type="InParanoid" id="A0A3N1HKA1"/>
<evidence type="ECO:0000256" key="8">
    <source>
        <dbReference type="PIRSR" id="PIRSR615500-1"/>
    </source>
</evidence>
<evidence type="ECO:0000256" key="11">
    <source>
        <dbReference type="SAM" id="MobiDB-lite"/>
    </source>
</evidence>
<keyword evidence="5 9" id="KW-0378">Hydrolase</keyword>
<evidence type="ECO:0000259" key="16">
    <source>
        <dbReference type="Pfam" id="PF17766"/>
    </source>
</evidence>
<dbReference type="PANTHER" id="PTHR10795">
    <property type="entry name" value="PROPROTEIN CONVERTASE SUBTILISIN/KEXIN"/>
    <property type="match status" value="1"/>
</dbReference>
<dbReference type="PROSITE" id="PS00138">
    <property type="entry name" value="SUBTILASE_SER"/>
    <property type="match status" value="1"/>
</dbReference>
<dbReference type="Gene3D" id="3.30.70.80">
    <property type="entry name" value="Peptidase S8 propeptide/proteinase inhibitor I9"/>
    <property type="match status" value="1"/>
</dbReference>
<dbReference type="InterPro" id="IPR036852">
    <property type="entry name" value="Peptidase_S8/S53_dom_sf"/>
</dbReference>
<dbReference type="InterPro" id="IPR034197">
    <property type="entry name" value="Peptidases_S8_3"/>
</dbReference>
<organism evidence="17 18">
    <name type="scientific">Pseudokineococcus lusitanus</name>
    <dbReference type="NCBI Taxonomy" id="763993"/>
    <lineage>
        <taxon>Bacteria</taxon>
        <taxon>Bacillati</taxon>
        <taxon>Actinomycetota</taxon>
        <taxon>Actinomycetes</taxon>
        <taxon>Kineosporiales</taxon>
        <taxon>Kineosporiaceae</taxon>
        <taxon>Pseudokineococcus</taxon>
    </lineage>
</organism>
<feature type="domain" description="Peptidase S8/S53" evidence="13">
    <location>
        <begin position="228"/>
        <end position="715"/>
    </location>
</feature>
<feature type="transmembrane region" description="Helical" evidence="12">
    <location>
        <begin position="47"/>
        <end position="68"/>
    </location>
</feature>
<evidence type="ECO:0000256" key="7">
    <source>
        <dbReference type="ARBA" id="ARBA00023180"/>
    </source>
</evidence>
<dbReference type="Gene3D" id="2.60.40.2310">
    <property type="match status" value="1"/>
</dbReference>
<keyword evidence="3 9" id="KW-0645">Protease</keyword>
<feature type="region of interest" description="Disordered" evidence="11">
    <location>
        <begin position="13"/>
        <end position="42"/>
    </location>
</feature>
<feature type="domain" description="Inhibitor I9" evidence="15">
    <location>
        <begin position="101"/>
        <end position="198"/>
    </location>
</feature>
<keyword evidence="12" id="KW-0472">Membrane</keyword>
<evidence type="ECO:0000256" key="1">
    <source>
        <dbReference type="ARBA" id="ARBA00004613"/>
    </source>
</evidence>
<dbReference type="GO" id="GO:0005576">
    <property type="term" value="C:extracellular region"/>
    <property type="evidence" value="ECO:0007669"/>
    <property type="project" value="UniProtKB-SubCell"/>
</dbReference>
<dbReference type="Pfam" id="PF02225">
    <property type="entry name" value="PA"/>
    <property type="match status" value="1"/>
</dbReference>
<evidence type="ECO:0000259" key="13">
    <source>
        <dbReference type="Pfam" id="PF00082"/>
    </source>
</evidence>
<dbReference type="InterPro" id="IPR015500">
    <property type="entry name" value="Peptidase_S8_subtilisin-rel"/>
</dbReference>
<dbReference type="InterPro" id="IPR041469">
    <property type="entry name" value="Subtilisin-like_FN3"/>
</dbReference>
<dbReference type="GO" id="GO:0004252">
    <property type="term" value="F:serine-type endopeptidase activity"/>
    <property type="evidence" value="ECO:0007669"/>
    <property type="project" value="UniProtKB-UniRule"/>
</dbReference>
<evidence type="ECO:0000256" key="5">
    <source>
        <dbReference type="ARBA" id="ARBA00022801"/>
    </source>
</evidence>
<dbReference type="InterPro" id="IPR003137">
    <property type="entry name" value="PA_domain"/>
</dbReference>
<dbReference type="Gene3D" id="3.40.50.200">
    <property type="entry name" value="Peptidase S8/S53 domain"/>
    <property type="match status" value="1"/>
</dbReference>
<comment type="caution">
    <text evidence="17">The sequence shown here is derived from an EMBL/GenBank/DDBJ whole genome shotgun (WGS) entry which is preliminary data.</text>
</comment>
<dbReference type="CDD" id="cd02120">
    <property type="entry name" value="PA_subtilisin_like"/>
    <property type="match status" value="1"/>
</dbReference>
<evidence type="ECO:0000259" key="15">
    <source>
        <dbReference type="Pfam" id="PF05922"/>
    </source>
</evidence>
<accession>A0A3N1HKA1</accession>
<evidence type="ECO:0000256" key="3">
    <source>
        <dbReference type="ARBA" id="ARBA00022670"/>
    </source>
</evidence>
<keyword evidence="7" id="KW-0325">Glycoprotein</keyword>
<dbReference type="InterPro" id="IPR023828">
    <property type="entry name" value="Peptidase_S8_Ser-AS"/>
</dbReference>
<dbReference type="InterPro" id="IPR045051">
    <property type="entry name" value="SBT"/>
</dbReference>
<dbReference type="InterPro" id="IPR010259">
    <property type="entry name" value="S8pro/Inhibitor_I9"/>
</dbReference>
<reference evidence="17 18" key="1">
    <citation type="journal article" date="2015" name="Stand. Genomic Sci.">
        <title>Genomic Encyclopedia of Bacterial and Archaeal Type Strains, Phase III: the genomes of soil and plant-associated and newly described type strains.</title>
        <authorList>
            <person name="Whitman W.B."/>
            <person name="Woyke T."/>
            <person name="Klenk H.P."/>
            <person name="Zhou Y."/>
            <person name="Lilburn T.G."/>
            <person name="Beck B.J."/>
            <person name="De Vos P."/>
            <person name="Vandamme P."/>
            <person name="Eisen J.A."/>
            <person name="Garrity G."/>
            <person name="Hugenholtz P."/>
            <person name="Kyrpides N.C."/>
        </authorList>
    </citation>
    <scope>NUCLEOTIDE SEQUENCE [LARGE SCALE GENOMIC DNA]</scope>
    <source>
        <strain evidence="17 18">CECT 7306</strain>
    </source>
</reference>
<evidence type="ECO:0000256" key="10">
    <source>
        <dbReference type="RuleBase" id="RU003355"/>
    </source>
</evidence>
<feature type="active site" description="Charge relay system" evidence="8 9">
    <location>
        <position position="662"/>
    </location>
</feature>
<dbReference type="Proteomes" id="UP000276232">
    <property type="component" value="Unassembled WGS sequence"/>
</dbReference>
<gene>
    <name evidence="17" type="ORF">EDC03_2173</name>
</gene>
<evidence type="ECO:0000259" key="14">
    <source>
        <dbReference type="Pfam" id="PF02225"/>
    </source>
</evidence>
<keyword evidence="4" id="KW-0732">Signal</keyword>
<dbReference type="PRINTS" id="PR00723">
    <property type="entry name" value="SUBTILISIN"/>
</dbReference>
<keyword evidence="12" id="KW-0812">Transmembrane</keyword>
<protein>
    <submittedName>
        <fullName evidence="17">Peptidase inhibitor I9</fullName>
    </submittedName>
</protein>
<dbReference type="InterPro" id="IPR000209">
    <property type="entry name" value="Peptidase_S8/S53_dom"/>
</dbReference>
<dbReference type="Gene3D" id="2.60.120.380">
    <property type="match status" value="1"/>
</dbReference>
<feature type="active site" description="Charge relay system" evidence="8 9">
    <location>
        <position position="334"/>
    </location>
</feature>
<evidence type="ECO:0000256" key="12">
    <source>
        <dbReference type="SAM" id="Phobius"/>
    </source>
</evidence>
<dbReference type="Pfam" id="PF17766">
    <property type="entry name" value="fn3_6"/>
    <property type="match status" value="1"/>
</dbReference>
<keyword evidence="6 9" id="KW-0720">Serine protease</keyword>
<feature type="domain" description="PA" evidence="14">
    <location>
        <begin position="514"/>
        <end position="584"/>
    </location>
</feature>
<comment type="similarity">
    <text evidence="2 9 10">Belongs to the peptidase S8 family.</text>
</comment>
<dbReference type="AlphaFoldDB" id="A0A3N1HKA1"/>
<evidence type="ECO:0000313" key="18">
    <source>
        <dbReference type="Proteomes" id="UP000276232"/>
    </source>
</evidence>
<evidence type="ECO:0000256" key="4">
    <source>
        <dbReference type="ARBA" id="ARBA00022729"/>
    </source>
</evidence>
<evidence type="ECO:0000256" key="2">
    <source>
        <dbReference type="ARBA" id="ARBA00011073"/>
    </source>
</evidence>
<comment type="subcellular location">
    <subcellularLocation>
        <location evidence="1">Secreted</location>
    </subcellularLocation>
</comment>
<proteinExistence type="inferred from homology"/>
<dbReference type="EMBL" id="RJKN01000005">
    <property type="protein sequence ID" value="ROP42885.1"/>
    <property type="molecule type" value="Genomic_DNA"/>
</dbReference>
<dbReference type="PROSITE" id="PS00136">
    <property type="entry name" value="SUBTILASE_ASP"/>
    <property type="match status" value="1"/>
</dbReference>
<feature type="domain" description="Subtilisin-like protease fibronectin type-III" evidence="16">
    <location>
        <begin position="759"/>
        <end position="851"/>
    </location>
</feature>
<name>A0A3N1HKA1_9ACTN</name>
<dbReference type="Pfam" id="PF00082">
    <property type="entry name" value="Peptidase_S8"/>
    <property type="match status" value="1"/>
</dbReference>
<keyword evidence="12" id="KW-1133">Transmembrane helix</keyword>
<evidence type="ECO:0000256" key="9">
    <source>
        <dbReference type="PROSITE-ProRule" id="PRU01240"/>
    </source>
</evidence>
<dbReference type="Pfam" id="PF05922">
    <property type="entry name" value="Inhibitor_I9"/>
    <property type="match status" value="1"/>
</dbReference>
<sequence>MPTGVTLCDVRARPGSATTGRTGRIATHQEASPVTPRPAPQARRRRALAAVAGFGLLAASVGTAAGTATASPAPADAPLVADLTTTKAQSTDPADYADGRYVVTMVEKPAAVYEGGTAGLAATAPEEGQSLATASAPVRAYTAHLEEQQEQAADAVDAEVEESFSAALNGFVADLTAEQAAELAAAKDVLAVTPDEDRAVDTIHSPEFLGLSGEDGLWEELGGTAESGKGVVVGVIDTGMTPDHPSFAGAPVTSTEPSDEVGATWLDADGNIAVRKADGDVYTALCDTGPRFSADQCNSKLVSAQHFSDGFAANVAQKDWTSEEELSPYDADGHGSHTAGTAAGNLDVPAVVDGSEYGLASGMAPAAKVAVYKVCHSSSLPNVGGCFTTDSVAAIDQAVLDGVDVLNFSISGSTTTSLDPVELAFMSAAASGVFVAASAGNSGPGVSTVAHNSPWLTTVAASTHFNYYGTVELGNGELYRGSSVSETGLPQQTPLRLATAVAVATPPTGLSAVLCQPGTLDPAEVAGSVVVCDRGVNARTEKSEVVRDAGGVGMVLANTSPSSLDSDVHVIPTVHVDEVAGAAIKAYAATEGATTALLPGDQTDLAPLATPVVAGFSSRGPALAHAGDLLKPDISAPGVGVLAASAPGSNSGRSFNFLSGTSMSSPHVAGLAALIMGEKPEWSPMAVKSAMMTTAYDLKNDDGSTDRSRFTQGAGHVDPTRFLEPGLVYESDLDDWLSFLEGSSGQDLVDGVEPIDPTQLNGPSIAVGELLGGETVTRTVTATTPGIYRASVDMPGFTTRVTPPVLNFTQAGQSKTFQVRVVRTTAPADAYSAGSLTWTGRGGVSARIPVAARPVSASVPADVTGSVEAGSTTFSVSPGQTAPVAMTVQHGFTPGQRDSGTLARGGEDFVKQVVVPAGGAQHMRADLVAGEGSVDLDLFLETADGSRVLAQSATGSADERIDVRNVPAGTYRLVVDGYDVAATGGDFRLDTFLLNGPTGNATLSPNPVQGPVGRAVPVTISYTGLAADVPHLAVVGYAGTQRRTFVTVD</sequence>
<evidence type="ECO:0000256" key="6">
    <source>
        <dbReference type="ARBA" id="ARBA00022825"/>
    </source>
</evidence>
<dbReference type="PROSITE" id="PS51892">
    <property type="entry name" value="SUBTILASE"/>
    <property type="match status" value="1"/>
</dbReference>
<dbReference type="CDD" id="cd04852">
    <property type="entry name" value="Peptidases_S8_3"/>
    <property type="match status" value="1"/>
</dbReference>
<feature type="region of interest" description="Disordered" evidence="11">
    <location>
        <begin position="322"/>
        <end position="343"/>
    </location>
</feature>
<keyword evidence="18" id="KW-1185">Reference proteome</keyword>
<dbReference type="GO" id="GO:0006508">
    <property type="term" value="P:proteolysis"/>
    <property type="evidence" value="ECO:0007669"/>
    <property type="project" value="UniProtKB-KW"/>
</dbReference>
<dbReference type="InterPro" id="IPR023827">
    <property type="entry name" value="Peptidase_S8_Asp-AS"/>
</dbReference>
<dbReference type="InterPro" id="IPR037045">
    <property type="entry name" value="S8pro/Inhibitor_I9_sf"/>
</dbReference>
<evidence type="ECO:0000313" key="17">
    <source>
        <dbReference type="EMBL" id="ROP42885.1"/>
    </source>
</evidence>
<feature type="active site" description="Charge relay system" evidence="8 9">
    <location>
        <position position="237"/>
    </location>
</feature>
<dbReference type="SUPFAM" id="SSF52743">
    <property type="entry name" value="Subtilisin-like"/>
    <property type="match status" value="1"/>
</dbReference>